<dbReference type="EMBL" id="AP023368">
    <property type="protein sequence ID" value="BCJ98079.1"/>
    <property type="molecule type" value="Genomic_DNA"/>
</dbReference>
<evidence type="ECO:0000313" key="1">
    <source>
        <dbReference type="EMBL" id="BCJ98079.1"/>
    </source>
</evidence>
<dbReference type="AlphaFoldDB" id="A0A7I8DI24"/>
<gene>
    <name evidence="1" type="ORF">bsdcttw_11200</name>
</gene>
<reference evidence="1 2" key="2">
    <citation type="submission" date="2020-08" db="EMBL/GenBank/DDBJ databases">
        <authorList>
            <person name="Ueki A."/>
            <person name="Tonouchi A."/>
        </authorList>
    </citation>
    <scope>NUCLEOTIDE SEQUENCE [LARGE SCALE GENOMIC DNA]</scope>
    <source>
        <strain evidence="1 2">CTTW</strain>
    </source>
</reference>
<keyword evidence="2" id="KW-1185">Reference proteome</keyword>
<dbReference type="KEGG" id="acht:bsdcttw_11200"/>
<protein>
    <submittedName>
        <fullName evidence="1">Uncharacterized protein</fullName>
    </submittedName>
</protein>
<proteinExistence type="predicted"/>
<dbReference type="RefSeq" id="WP_185258433.1">
    <property type="nucleotide sequence ID" value="NZ_AP023368.1"/>
</dbReference>
<accession>A0A7I8DI24</accession>
<dbReference type="Proteomes" id="UP000515703">
    <property type="component" value="Chromosome"/>
</dbReference>
<name>A0A7I8DI24_9FIRM</name>
<evidence type="ECO:0000313" key="2">
    <source>
        <dbReference type="Proteomes" id="UP000515703"/>
    </source>
</evidence>
<reference evidence="1 2" key="1">
    <citation type="submission" date="2020-08" db="EMBL/GenBank/DDBJ databases">
        <title>Draft genome sequencing of an Anaerocolumna strain isolated from anoxic soil subjected to BSD treatment.</title>
        <authorList>
            <person name="Uek A."/>
            <person name="Tonouchi A."/>
        </authorList>
    </citation>
    <scope>NUCLEOTIDE SEQUENCE [LARGE SCALE GENOMIC DNA]</scope>
    <source>
        <strain evidence="1 2">CTTW</strain>
    </source>
</reference>
<organism evidence="1 2">
    <name type="scientific">Anaerocolumna chitinilytica</name>
    <dbReference type="NCBI Taxonomy" id="1727145"/>
    <lineage>
        <taxon>Bacteria</taxon>
        <taxon>Bacillati</taxon>
        <taxon>Bacillota</taxon>
        <taxon>Clostridia</taxon>
        <taxon>Lachnospirales</taxon>
        <taxon>Lachnospiraceae</taxon>
        <taxon>Anaerocolumna</taxon>
    </lineage>
</organism>
<sequence>MSETEKKILETFRRVIPNLNDIQKARLLGIGEGMEIKAEQQERERQTA</sequence>